<name>A0A7G9YCH9_9EURY</name>
<sequence>MLVGYIIKLYKEQLFIESINIYKWVGEGGTKIVLLNGAKIVGIWVIFITLPQYFRKGVVPNGNCHANAVHERFSYRTKREYTKSYQDIIRLENKNHLELCGTVFHRFFSFGSRGFRNYCTNDEKRIELELNPKEPELQYFRTGVVPNRDCHVNTI</sequence>
<dbReference type="AlphaFoldDB" id="A0A7G9YCH9"/>
<gene>
    <name evidence="2" type="ORF">GNFHAPIE_00007</name>
    <name evidence="1" type="ORF">IKJKAPDM_00023</name>
</gene>
<dbReference type="EMBL" id="MT631276">
    <property type="protein sequence ID" value="QNO47802.1"/>
    <property type="molecule type" value="Genomic_DNA"/>
</dbReference>
<accession>A0A7G9YCH9</accession>
<evidence type="ECO:0000313" key="1">
    <source>
        <dbReference type="EMBL" id="QNO45713.1"/>
    </source>
</evidence>
<protein>
    <submittedName>
        <fullName evidence="1">Uncharacterized protein</fullName>
    </submittedName>
</protein>
<dbReference type="EMBL" id="MT631145">
    <property type="protein sequence ID" value="QNO45713.1"/>
    <property type="molecule type" value="Genomic_DNA"/>
</dbReference>
<organism evidence="1">
    <name type="scientific">Candidatus Methanogaster sp. ANME-2c ERB4</name>
    <dbReference type="NCBI Taxonomy" id="2759911"/>
    <lineage>
        <taxon>Archaea</taxon>
        <taxon>Methanobacteriati</taxon>
        <taxon>Methanobacteriota</taxon>
        <taxon>Stenosarchaea group</taxon>
        <taxon>Methanomicrobia</taxon>
        <taxon>Methanosarcinales</taxon>
        <taxon>ANME-2 cluster</taxon>
        <taxon>Candidatus Methanogasteraceae</taxon>
        <taxon>Candidatus Methanogaster</taxon>
    </lineage>
</organism>
<proteinExistence type="predicted"/>
<evidence type="ECO:0000313" key="2">
    <source>
        <dbReference type="EMBL" id="QNO47802.1"/>
    </source>
</evidence>
<reference evidence="1" key="1">
    <citation type="submission" date="2020-06" db="EMBL/GenBank/DDBJ databases">
        <title>Unique genomic features of the anaerobic methanotrophic archaea.</title>
        <authorList>
            <person name="Chadwick G.L."/>
            <person name="Skennerton C.T."/>
            <person name="Laso-Perez R."/>
            <person name="Leu A.O."/>
            <person name="Speth D.R."/>
            <person name="Yu H."/>
            <person name="Morgan-Lang C."/>
            <person name="Hatzenpichler R."/>
            <person name="Goudeau D."/>
            <person name="Malmstrom R."/>
            <person name="Brazelton W.J."/>
            <person name="Woyke T."/>
            <person name="Hallam S.J."/>
            <person name="Tyson G.W."/>
            <person name="Wegener G."/>
            <person name="Boetius A."/>
            <person name="Orphan V."/>
        </authorList>
    </citation>
    <scope>NUCLEOTIDE SEQUENCE</scope>
</reference>